<sequence>MGDDRLQSEHCAEKLRALGDPTRLKIIDVLREGERSVGDISDVLQQDIVLVSHHLGVLHQAGILDRKKQGRFVFYRLKEGLLSKPEKSDTDHLDLGCCRLEVPRVNLDVKLNK</sequence>
<evidence type="ECO:0000259" key="4">
    <source>
        <dbReference type="PROSITE" id="PS50987"/>
    </source>
</evidence>
<dbReference type="EMBL" id="FOQD01000001">
    <property type="protein sequence ID" value="SFH55960.1"/>
    <property type="molecule type" value="Genomic_DNA"/>
</dbReference>
<dbReference type="InterPro" id="IPR036390">
    <property type="entry name" value="WH_DNA-bd_sf"/>
</dbReference>
<dbReference type="Proteomes" id="UP000199518">
    <property type="component" value="Unassembled WGS sequence"/>
</dbReference>
<keyword evidence="2 5" id="KW-0238">DNA-binding</keyword>
<dbReference type="AlphaFoldDB" id="A0A1I3B1A7"/>
<evidence type="ECO:0000256" key="2">
    <source>
        <dbReference type="ARBA" id="ARBA00023125"/>
    </source>
</evidence>
<dbReference type="Gene3D" id="1.10.10.10">
    <property type="entry name" value="Winged helix-like DNA-binding domain superfamily/Winged helix DNA-binding domain"/>
    <property type="match status" value="1"/>
</dbReference>
<dbReference type="STRING" id="1576369.SAMN05421753_101165"/>
<keyword evidence="1" id="KW-0805">Transcription regulation</keyword>
<dbReference type="NCBIfam" id="NF033788">
    <property type="entry name" value="HTH_metalloreg"/>
    <property type="match status" value="1"/>
</dbReference>
<evidence type="ECO:0000256" key="1">
    <source>
        <dbReference type="ARBA" id="ARBA00023015"/>
    </source>
</evidence>
<accession>A0A1I3B1A7</accession>
<dbReference type="PANTHER" id="PTHR43132:SF6">
    <property type="entry name" value="HTH-TYPE TRANSCRIPTIONAL REPRESSOR CZRA"/>
    <property type="match status" value="1"/>
</dbReference>
<organism evidence="5 6">
    <name type="scientific">Planctomicrobium piriforme</name>
    <dbReference type="NCBI Taxonomy" id="1576369"/>
    <lineage>
        <taxon>Bacteria</taxon>
        <taxon>Pseudomonadati</taxon>
        <taxon>Planctomycetota</taxon>
        <taxon>Planctomycetia</taxon>
        <taxon>Planctomycetales</taxon>
        <taxon>Planctomycetaceae</taxon>
        <taxon>Planctomicrobium</taxon>
    </lineage>
</organism>
<evidence type="ECO:0000313" key="6">
    <source>
        <dbReference type="Proteomes" id="UP000199518"/>
    </source>
</evidence>
<dbReference type="GO" id="GO:0003700">
    <property type="term" value="F:DNA-binding transcription factor activity"/>
    <property type="evidence" value="ECO:0007669"/>
    <property type="project" value="InterPro"/>
</dbReference>
<dbReference type="InterPro" id="IPR051011">
    <property type="entry name" value="Metal_resp_trans_reg"/>
</dbReference>
<dbReference type="SMART" id="SM00418">
    <property type="entry name" value="HTH_ARSR"/>
    <property type="match status" value="1"/>
</dbReference>
<dbReference type="PRINTS" id="PR00778">
    <property type="entry name" value="HTHARSR"/>
</dbReference>
<dbReference type="OrthoDB" id="9800150at2"/>
<dbReference type="SUPFAM" id="SSF46785">
    <property type="entry name" value="Winged helix' DNA-binding domain"/>
    <property type="match status" value="1"/>
</dbReference>
<keyword evidence="3" id="KW-0804">Transcription</keyword>
<reference evidence="6" key="1">
    <citation type="submission" date="2016-10" db="EMBL/GenBank/DDBJ databases">
        <authorList>
            <person name="Varghese N."/>
            <person name="Submissions S."/>
        </authorList>
    </citation>
    <scope>NUCLEOTIDE SEQUENCE [LARGE SCALE GENOMIC DNA]</scope>
    <source>
        <strain evidence="6">DSM 26348</strain>
    </source>
</reference>
<protein>
    <submittedName>
        <fullName evidence="5">DNA-binding transcriptional regulator, ArsR family</fullName>
    </submittedName>
</protein>
<dbReference type="RefSeq" id="WP_092047023.1">
    <property type="nucleotide sequence ID" value="NZ_FOQD01000001.1"/>
</dbReference>
<feature type="domain" description="HTH arsR-type" evidence="4">
    <location>
        <begin position="3"/>
        <end position="97"/>
    </location>
</feature>
<dbReference type="CDD" id="cd00090">
    <property type="entry name" value="HTH_ARSR"/>
    <property type="match status" value="1"/>
</dbReference>
<dbReference type="GO" id="GO:0003677">
    <property type="term" value="F:DNA binding"/>
    <property type="evidence" value="ECO:0007669"/>
    <property type="project" value="UniProtKB-KW"/>
</dbReference>
<name>A0A1I3B1A7_9PLAN</name>
<proteinExistence type="predicted"/>
<evidence type="ECO:0000256" key="3">
    <source>
        <dbReference type="ARBA" id="ARBA00023163"/>
    </source>
</evidence>
<dbReference type="Pfam" id="PF01022">
    <property type="entry name" value="HTH_5"/>
    <property type="match status" value="1"/>
</dbReference>
<dbReference type="InterPro" id="IPR036388">
    <property type="entry name" value="WH-like_DNA-bd_sf"/>
</dbReference>
<dbReference type="PROSITE" id="PS50987">
    <property type="entry name" value="HTH_ARSR_2"/>
    <property type="match status" value="1"/>
</dbReference>
<dbReference type="InterPro" id="IPR011991">
    <property type="entry name" value="ArsR-like_HTH"/>
</dbReference>
<dbReference type="InterPro" id="IPR001845">
    <property type="entry name" value="HTH_ArsR_DNA-bd_dom"/>
</dbReference>
<evidence type="ECO:0000313" key="5">
    <source>
        <dbReference type="EMBL" id="SFH55960.1"/>
    </source>
</evidence>
<keyword evidence="6" id="KW-1185">Reference proteome</keyword>
<dbReference type="PANTHER" id="PTHR43132">
    <property type="entry name" value="ARSENICAL RESISTANCE OPERON REPRESSOR ARSR-RELATED"/>
    <property type="match status" value="1"/>
</dbReference>
<gene>
    <name evidence="5" type="ORF">SAMN05421753_101165</name>
</gene>